<dbReference type="PATRIC" id="fig|1423743.5.peg.627"/>
<dbReference type="Proteomes" id="UP000019488">
    <property type="component" value="Unassembled WGS sequence"/>
</dbReference>
<evidence type="ECO:0000256" key="3">
    <source>
        <dbReference type="ARBA" id="ARBA00023027"/>
    </source>
</evidence>
<keyword evidence="3" id="KW-0520">NAD</keyword>
<dbReference type="SUPFAM" id="SSF52283">
    <property type="entry name" value="Formate/glycerate dehydrogenase catalytic domain-like"/>
    <property type="match status" value="1"/>
</dbReference>
<dbReference type="Gene3D" id="3.40.50.720">
    <property type="entry name" value="NAD(P)-binding Rossmann-like Domain"/>
    <property type="match status" value="2"/>
</dbReference>
<evidence type="ECO:0000256" key="4">
    <source>
        <dbReference type="RuleBase" id="RU003719"/>
    </source>
</evidence>
<dbReference type="eggNOG" id="COG0111">
    <property type="taxonomic scope" value="Bacteria"/>
</dbReference>
<name>X0PAV5_9LACO</name>
<evidence type="ECO:0000313" key="8">
    <source>
        <dbReference type="EMBL" id="KRM06344.1"/>
    </source>
</evidence>
<evidence type="ECO:0000259" key="5">
    <source>
        <dbReference type="Pfam" id="PF00389"/>
    </source>
</evidence>
<feature type="domain" description="D-isomer specific 2-hydroxyacid dehydrogenase NAD-binding" evidence="6">
    <location>
        <begin position="108"/>
        <end position="284"/>
    </location>
</feature>
<dbReference type="Proteomes" id="UP000051966">
    <property type="component" value="Unassembled WGS sequence"/>
</dbReference>
<keyword evidence="10" id="KW-1185">Reference proteome</keyword>
<dbReference type="GO" id="GO:0051287">
    <property type="term" value="F:NAD binding"/>
    <property type="evidence" value="ECO:0007669"/>
    <property type="project" value="InterPro"/>
</dbReference>
<dbReference type="EMBL" id="AZFY01000104">
    <property type="protein sequence ID" value="KRM06344.1"/>
    <property type="molecule type" value="Genomic_DNA"/>
</dbReference>
<feature type="domain" description="D-isomer specific 2-hydroxyacid dehydrogenase catalytic" evidence="5">
    <location>
        <begin position="42"/>
        <end position="312"/>
    </location>
</feature>
<protein>
    <submittedName>
        <fullName evidence="8">4-phosphoerythronate dehydrogenase</fullName>
    </submittedName>
    <submittedName>
        <fullName evidence="7">D-3-phosphoglycerate dehydrogenase</fullName>
    </submittedName>
</protein>
<accession>X0PAV5</accession>
<reference evidence="7" key="1">
    <citation type="journal article" date="2014" name="Genome Announc.">
        <title>Draft Genome Sequences of Two Lactobacillus Strains, L. farraginis JCM 14108T and L. composti JCM 14202T, Isolated from Compost of Distilled Shochu Residue.</title>
        <authorList>
            <person name="Yuki M."/>
            <person name="Oshima K."/>
            <person name="Suda W."/>
            <person name="Kitahara M."/>
            <person name="Kitamura K."/>
            <person name="Iida T."/>
            <person name="Hattori M."/>
            <person name="Ohkuma M."/>
        </authorList>
    </citation>
    <scope>NUCLEOTIDE SEQUENCE [LARGE SCALE GENOMIC DNA]</scope>
    <source>
        <strain evidence="7">JCM 14108</strain>
    </source>
</reference>
<dbReference type="EMBL" id="BAKI01000019">
    <property type="protein sequence ID" value="GAF36874.1"/>
    <property type="molecule type" value="Genomic_DNA"/>
</dbReference>
<organism evidence="7 9">
    <name type="scientific">Lentilactobacillus farraginis DSM 18382 = JCM 14108</name>
    <dbReference type="NCBI Taxonomy" id="1423743"/>
    <lineage>
        <taxon>Bacteria</taxon>
        <taxon>Bacillati</taxon>
        <taxon>Bacillota</taxon>
        <taxon>Bacilli</taxon>
        <taxon>Lactobacillales</taxon>
        <taxon>Lactobacillaceae</taxon>
        <taxon>Lentilactobacillus</taxon>
    </lineage>
</organism>
<dbReference type="Pfam" id="PF00389">
    <property type="entry name" value="2-Hacid_dh"/>
    <property type="match status" value="1"/>
</dbReference>
<evidence type="ECO:0000313" key="7">
    <source>
        <dbReference type="EMBL" id="GAF36874.1"/>
    </source>
</evidence>
<dbReference type="SUPFAM" id="SSF51735">
    <property type="entry name" value="NAD(P)-binding Rossmann-fold domains"/>
    <property type="match status" value="1"/>
</dbReference>
<reference evidence="8 10" key="2">
    <citation type="journal article" date="2015" name="Genome Announc.">
        <title>Expanding the biotechnology potential of lactobacilli through comparative genomics of 213 strains and associated genera.</title>
        <authorList>
            <person name="Sun Z."/>
            <person name="Harris H.M."/>
            <person name="McCann A."/>
            <person name="Guo C."/>
            <person name="Argimon S."/>
            <person name="Zhang W."/>
            <person name="Yang X."/>
            <person name="Jeffery I.B."/>
            <person name="Cooney J.C."/>
            <person name="Kagawa T.F."/>
            <person name="Liu W."/>
            <person name="Song Y."/>
            <person name="Salvetti E."/>
            <person name="Wrobel A."/>
            <person name="Rasinkangas P."/>
            <person name="Parkhill J."/>
            <person name="Rea M.C."/>
            <person name="O'Sullivan O."/>
            <person name="Ritari J."/>
            <person name="Douillard F.P."/>
            <person name="Paul Ross R."/>
            <person name="Yang R."/>
            <person name="Briner A.E."/>
            <person name="Felis G.E."/>
            <person name="de Vos W.M."/>
            <person name="Barrangou R."/>
            <person name="Klaenhammer T.R."/>
            <person name="Caufield P.W."/>
            <person name="Cui Y."/>
            <person name="Zhang H."/>
            <person name="O'Toole P.W."/>
        </authorList>
    </citation>
    <scope>NUCLEOTIDE SEQUENCE [LARGE SCALE GENOMIC DNA]</scope>
    <source>
        <strain evidence="8 10">DSM 18382</strain>
    </source>
</reference>
<dbReference type="GO" id="GO:0016616">
    <property type="term" value="F:oxidoreductase activity, acting on the CH-OH group of donors, NAD or NADP as acceptor"/>
    <property type="evidence" value="ECO:0007669"/>
    <property type="project" value="InterPro"/>
</dbReference>
<evidence type="ECO:0000256" key="2">
    <source>
        <dbReference type="ARBA" id="ARBA00023002"/>
    </source>
</evidence>
<evidence type="ECO:0000256" key="1">
    <source>
        <dbReference type="ARBA" id="ARBA00005854"/>
    </source>
</evidence>
<dbReference type="STRING" id="1423743.FD41_GL000613"/>
<gene>
    <name evidence="8" type="ORF">FD41_GL000613</name>
    <name evidence="7" type="ORF">JCM14108_1865</name>
</gene>
<dbReference type="InterPro" id="IPR006139">
    <property type="entry name" value="D-isomer_2_OHA_DH_cat_dom"/>
</dbReference>
<comment type="similarity">
    <text evidence="1 4">Belongs to the D-isomer specific 2-hydroxyacid dehydrogenase family.</text>
</comment>
<dbReference type="PANTHER" id="PTHR43333">
    <property type="entry name" value="2-HACID_DH_C DOMAIN-CONTAINING PROTEIN"/>
    <property type="match status" value="1"/>
</dbReference>
<dbReference type="InterPro" id="IPR006140">
    <property type="entry name" value="D-isomer_DH_NAD-bd"/>
</dbReference>
<dbReference type="RefSeq" id="WP_235807150.1">
    <property type="nucleotide sequence ID" value="NZ_AZFY01000104.1"/>
</dbReference>
<evidence type="ECO:0000313" key="10">
    <source>
        <dbReference type="Proteomes" id="UP000051966"/>
    </source>
</evidence>
<dbReference type="InterPro" id="IPR036291">
    <property type="entry name" value="NAD(P)-bd_dom_sf"/>
</dbReference>
<proteinExistence type="inferred from homology"/>
<evidence type="ECO:0000259" key="6">
    <source>
        <dbReference type="Pfam" id="PF02826"/>
    </source>
</evidence>
<sequence>MNILLLTSGITLDQLSHVIKTFDLSADNQFYFNGRSMDDRNLAEMDIVFGWDAKVMSKLLNMKHARLKWVQAYSAGVDYYPLTQLANRKILLSNVSGIHAEPIAENVLGMILSFYRGLHTAAANQVQQQWQAPNTPLTLASGKQMVIFGTGHIGSRIAELAQAFKIQVIGVNRSGHPVKAFPQTTAMTQVDSDLLKKTDIIVNALPLTPDTKGFYNRDFFKLAANRPLFVSIGRGPSTVTNDLVEALQAGQLGGAALDVTDPEPLPADNPLWTMPNVIITPHISGLYQNYLHDAFAIFAENLHQFKTTGTLAKNEINLKTGY</sequence>
<dbReference type="Pfam" id="PF02826">
    <property type="entry name" value="2-Hacid_dh_C"/>
    <property type="match status" value="1"/>
</dbReference>
<dbReference type="AlphaFoldDB" id="X0PAV5"/>
<dbReference type="PANTHER" id="PTHR43333:SF1">
    <property type="entry name" value="D-ISOMER SPECIFIC 2-HYDROXYACID DEHYDROGENASE NAD-BINDING DOMAIN-CONTAINING PROTEIN"/>
    <property type="match status" value="1"/>
</dbReference>
<keyword evidence="2 4" id="KW-0560">Oxidoreductase</keyword>
<comment type="caution">
    <text evidence="7">The sequence shown here is derived from an EMBL/GenBank/DDBJ whole genome shotgun (WGS) entry which is preliminary data.</text>
</comment>
<evidence type="ECO:0000313" key="9">
    <source>
        <dbReference type="Proteomes" id="UP000019488"/>
    </source>
</evidence>